<keyword evidence="2" id="KW-1185">Reference proteome</keyword>
<evidence type="ECO:0000313" key="2">
    <source>
        <dbReference type="Proteomes" id="UP001238603"/>
    </source>
</evidence>
<evidence type="ECO:0000313" key="1">
    <source>
        <dbReference type="EMBL" id="MDL5034230.1"/>
    </source>
</evidence>
<reference evidence="1 2" key="1">
    <citation type="submission" date="2023-06" db="EMBL/GenBank/DDBJ databases">
        <title>Pelomonas sp. APW6 16S ribosomal RNA gene genome sequencing and assembly.</title>
        <authorList>
            <person name="Woo H."/>
        </authorList>
    </citation>
    <scope>NUCLEOTIDE SEQUENCE [LARGE SCALE GENOMIC DNA]</scope>
    <source>
        <strain evidence="1 2">APW6</strain>
    </source>
</reference>
<dbReference type="Pfam" id="PF06945">
    <property type="entry name" value="DUF1289"/>
    <property type="match status" value="1"/>
</dbReference>
<dbReference type="EMBL" id="JASVDS010000007">
    <property type="protein sequence ID" value="MDL5034230.1"/>
    <property type="molecule type" value="Genomic_DNA"/>
</dbReference>
<comment type="caution">
    <text evidence="1">The sequence shown here is derived from an EMBL/GenBank/DDBJ whole genome shotgun (WGS) entry which is preliminary data.</text>
</comment>
<dbReference type="RefSeq" id="WP_285984303.1">
    <property type="nucleotide sequence ID" value="NZ_JASVDS010000007.1"/>
</dbReference>
<dbReference type="PANTHER" id="PTHR35175:SF2">
    <property type="entry name" value="DUF1289 DOMAIN-CONTAINING PROTEIN"/>
    <property type="match status" value="1"/>
</dbReference>
<gene>
    <name evidence="1" type="ORF">QRD43_20180</name>
</gene>
<sequence length="79" mass="8620">MSTLPLTPPPPPRVASPCTNVCRIHQPTGWCEGCARTVPEITVWSKADDATRLEILARLPERRLALVEQGIFTAAEPSV</sequence>
<proteinExistence type="predicted"/>
<name>A0ABT7LR85_9BURK</name>
<organism evidence="1 2">
    <name type="scientific">Roseateles subflavus</name>
    <dbReference type="NCBI Taxonomy" id="3053353"/>
    <lineage>
        <taxon>Bacteria</taxon>
        <taxon>Pseudomonadati</taxon>
        <taxon>Pseudomonadota</taxon>
        <taxon>Betaproteobacteria</taxon>
        <taxon>Burkholderiales</taxon>
        <taxon>Sphaerotilaceae</taxon>
        <taxon>Roseateles</taxon>
    </lineage>
</organism>
<dbReference type="InterPro" id="IPR010710">
    <property type="entry name" value="DUF1289"/>
</dbReference>
<dbReference type="PANTHER" id="PTHR35175">
    <property type="entry name" value="DUF1289 DOMAIN-CONTAINING PROTEIN"/>
    <property type="match status" value="1"/>
</dbReference>
<accession>A0ABT7LR85</accession>
<dbReference type="Proteomes" id="UP001238603">
    <property type="component" value="Unassembled WGS sequence"/>
</dbReference>
<protein>
    <submittedName>
        <fullName evidence="1">DUF1289 domain-containing protein</fullName>
    </submittedName>
</protein>